<dbReference type="Proteomes" id="UP000030663">
    <property type="component" value="Unassembled WGS sequence"/>
</dbReference>
<proteinExistence type="predicted"/>
<keyword evidence="2" id="KW-1185">Reference proteome</keyword>
<evidence type="ECO:0000313" key="2">
    <source>
        <dbReference type="Proteomes" id="UP000030663"/>
    </source>
</evidence>
<organism evidence="1 2">
    <name type="scientific">Fusarium oxysporum f. sp. raphani 54005</name>
    <dbReference type="NCBI Taxonomy" id="1089458"/>
    <lineage>
        <taxon>Eukaryota</taxon>
        <taxon>Fungi</taxon>
        <taxon>Dikarya</taxon>
        <taxon>Ascomycota</taxon>
        <taxon>Pezizomycotina</taxon>
        <taxon>Sordariomycetes</taxon>
        <taxon>Hypocreomycetidae</taxon>
        <taxon>Hypocreales</taxon>
        <taxon>Nectriaceae</taxon>
        <taxon>Fusarium</taxon>
        <taxon>Fusarium oxysporum species complex</taxon>
    </lineage>
</organism>
<dbReference type="GO" id="GO:0008233">
    <property type="term" value="F:peptidase activity"/>
    <property type="evidence" value="ECO:0007669"/>
    <property type="project" value="UniProtKB-KW"/>
</dbReference>
<protein>
    <submittedName>
        <fullName evidence="1">Protease</fullName>
    </submittedName>
</protein>
<reference evidence="1 2" key="1">
    <citation type="submission" date="2011-11" db="EMBL/GenBank/DDBJ databases">
        <title>The Genome Sequence of Fusarium oxysporum PHW815.</title>
        <authorList>
            <consortium name="The Broad Institute Genome Sequencing Platform"/>
            <person name="Ma L.-J."/>
            <person name="Gale L.R."/>
            <person name="Schwartz D.C."/>
            <person name="Zhou S."/>
            <person name="Corby-Kistler H."/>
            <person name="Young S.K."/>
            <person name="Zeng Q."/>
            <person name="Gargeya S."/>
            <person name="Fitzgerald M."/>
            <person name="Haas B."/>
            <person name="Abouelleil A."/>
            <person name="Alvarado L."/>
            <person name="Arachchi H.M."/>
            <person name="Berlin A."/>
            <person name="Brown A."/>
            <person name="Chapman S.B."/>
            <person name="Chen Z."/>
            <person name="Dunbar C."/>
            <person name="Freedman E."/>
            <person name="Gearin G."/>
            <person name="Goldberg J."/>
            <person name="Griggs A."/>
            <person name="Gujja S."/>
            <person name="Heiman D."/>
            <person name="Howarth C."/>
            <person name="Larson L."/>
            <person name="Lui A."/>
            <person name="MacDonald P.J.P."/>
            <person name="Montmayeur A."/>
            <person name="Murphy C."/>
            <person name="Neiman D."/>
            <person name="Pearson M."/>
            <person name="Priest M."/>
            <person name="Roberts A."/>
            <person name="Saif S."/>
            <person name="Shea T."/>
            <person name="Shenoy N."/>
            <person name="Sisk P."/>
            <person name="Stolte C."/>
            <person name="Sykes S."/>
            <person name="Wortman J."/>
            <person name="Nusbaum C."/>
            <person name="Birren B."/>
        </authorList>
    </citation>
    <scope>NUCLEOTIDE SEQUENCE [LARGE SCALE GENOMIC DNA]</scope>
    <source>
        <strain evidence="1 2">54005</strain>
    </source>
</reference>
<sequence length="94" mass="10445">MHHGVWEGFQHAPRLAPLLTNTDIGMTQPVLAQSRTSSTLALTIDMSNLRAELSRGPYSYLTVLQVPRTYLATALMSRAQLQAGHTVWPRKQTS</sequence>
<name>X0B2W3_FUSOX</name>
<dbReference type="EMBL" id="KI979606">
    <property type="protein sequence ID" value="EXK76096.1"/>
    <property type="molecule type" value="Genomic_DNA"/>
</dbReference>
<keyword evidence="1" id="KW-0378">Hydrolase</keyword>
<gene>
    <name evidence="1" type="ORF">FOQG_19144</name>
</gene>
<keyword evidence="1" id="KW-0645">Protease</keyword>
<dbReference type="HOGENOM" id="CLU_2386259_0_0_1"/>
<accession>X0B2W3</accession>
<dbReference type="GO" id="GO:0006508">
    <property type="term" value="P:proteolysis"/>
    <property type="evidence" value="ECO:0007669"/>
    <property type="project" value="UniProtKB-KW"/>
</dbReference>
<evidence type="ECO:0000313" key="1">
    <source>
        <dbReference type="EMBL" id="EXK76096.1"/>
    </source>
</evidence>
<dbReference type="AlphaFoldDB" id="X0B2W3"/>